<dbReference type="GO" id="GO:0003677">
    <property type="term" value="F:DNA binding"/>
    <property type="evidence" value="ECO:0007669"/>
    <property type="project" value="InterPro"/>
</dbReference>
<dbReference type="GO" id="GO:0070063">
    <property type="term" value="F:RNA polymerase binding"/>
    <property type="evidence" value="ECO:0007669"/>
    <property type="project" value="InterPro"/>
</dbReference>
<evidence type="ECO:0000256" key="1">
    <source>
        <dbReference type="SAM" id="MobiDB-lite"/>
    </source>
</evidence>
<dbReference type="PANTHER" id="PTHR30437:SF5">
    <property type="entry name" value="REGULATOR OF NUCLEOSIDE DIPHOSPHATE KINASE"/>
    <property type="match status" value="1"/>
</dbReference>
<keyword evidence="3" id="KW-0418">Kinase</keyword>
<dbReference type="NCBIfam" id="NF004396">
    <property type="entry name" value="PRK05753.1"/>
    <property type="match status" value="1"/>
</dbReference>
<name>A0A369W8Z6_9HYPH</name>
<dbReference type="RefSeq" id="WP_114645059.1">
    <property type="nucleotide sequence ID" value="NZ_QQNH01000004.1"/>
</dbReference>
<dbReference type="Proteomes" id="UP000253759">
    <property type="component" value="Unassembled WGS sequence"/>
</dbReference>
<keyword evidence="4" id="KW-1185">Reference proteome</keyword>
<dbReference type="Gene3D" id="3.10.50.30">
    <property type="entry name" value="Transcription elongation factor, GreA/GreB, C-terminal domain"/>
    <property type="match status" value="1"/>
</dbReference>
<organism evidence="3 4">
    <name type="scientific">Pelagibacterium lacus</name>
    <dbReference type="NCBI Taxonomy" id="2282655"/>
    <lineage>
        <taxon>Bacteria</taxon>
        <taxon>Pseudomonadati</taxon>
        <taxon>Pseudomonadota</taxon>
        <taxon>Alphaproteobacteria</taxon>
        <taxon>Hyphomicrobiales</taxon>
        <taxon>Devosiaceae</taxon>
        <taxon>Pelagibacterium</taxon>
    </lineage>
</organism>
<proteinExistence type="predicted"/>
<sequence length="155" mass="16082">MSLFQVDGALPEIVVSRDDFIILSKLASAANTETGEDLIGELERATIAETETLPANVVRMGATVSYSIAGEAPRTVRLVYPADADIASGAISVLTPIGTALLGLKPGQSIGWTATDGRELQLKVIAVFGGSYDAGRPQQRASAPETPEDPGPFAA</sequence>
<dbReference type="GO" id="GO:0032784">
    <property type="term" value="P:regulation of DNA-templated transcription elongation"/>
    <property type="evidence" value="ECO:0007669"/>
    <property type="project" value="InterPro"/>
</dbReference>
<protein>
    <submittedName>
        <fullName evidence="3">Nucleoside diphosphate kinase regulator</fullName>
    </submittedName>
</protein>
<feature type="region of interest" description="Disordered" evidence="1">
    <location>
        <begin position="135"/>
        <end position="155"/>
    </location>
</feature>
<evidence type="ECO:0000259" key="2">
    <source>
        <dbReference type="Pfam" id="PF01272"/>
    </source>
</evidence>
<dbReference type="PANTHER" id="PTHR30437">
    <property type="entry name" value="TRANSCRIPTION ELONGATION FACTOR GREA"/>
    <property type="match status" value="1"/>
</dbReference>
<comment type="caution">
    <text evidence="3">The sequence shown here is derived from an EMBL/GenBank/DDBJ whole genome shotgun (WGS) entry which is preliminary data.</text>
</comment>
<dbReference type="EMBL" id="QQNH01000004">
    <property type="protein sequence ID" value="RDE09732.1"/>
    <property type="molecule type" value="Genomic_DNA"/>
</dbReference>
<dbReference type="GO" id="GO:0016301">
    <property type="term" value="F:kinase activity"/>
    <property type="evidence" value="ECO:0007669"/>
    <property type="project" value="UniProtKB-KW"/>
</dbReference>
<accession>A0A369W8Z6</accession>
<dbReference type="OrthoDB" id="192847at2"/>
<dbReference type="GO" id="GO:0006354">
    <property type="term" value="P:DNA-templated transcription elongation"/>
    <property type="evidence" value="ECO:0007669"/>
    <property type="project" value="TreeGrafter"/>
</dbReference>
<reference evidence="4" key="1">
    <citation type="submission" date="2018-07" db="EMBL/GenBank/DDBJ databases">
        <authorList>
            <person name="Liu B.-T."/>
            <person name="Du Z."/>
        </authorList>
    </citation>
    <scope>NUCLEOTIDE SEQUENCE [LARGE SCALE GENOMIC DNA]</scope>
    <source>
        <strain evidence="4">XYN52</strain>
    </source>
</reference>
<dbReference type="InterPro" id="IPR023459">
    <property type="entry name" value="Tscrpt_elong_fac_GreA/B_fam"/>
</dbReference>
<keyword evidence="3" id="KW-0808">Transferase</keyword>
<dbReference type="InterPro" id="IPR036953">
    <property type="entry name" value="GreA/GreB_C_sf"/>
</dbReference>
<dbReference type="Pfam" id="PF01272">
    <property type="entry name" value="GreA_GreB"/>
    <property type="match status" value="1"/>
</dbReference>
<dbReference type="SUPFAM" id="SSF54534">
    <property type="entry name" value="FKBP-like"/>
    <property type="match status" value="1"/>
</dbReference>
<dbReference type="AlphaFoldDB" id="A0A369W8Z6"/>
<evidence type="ECO:0000313" key="4">
    <source>
        <dbReference type="Proteomes" id="UP000253759"/>
    </source>
</evidence>
<dbReference type="InterPro" id="IPR001437">
    <property type="entry name" value="Tscrpt_elong_fac_GreA/B_C"/>
</dbReference>
<evidence type="ECO:0000313" key="3">
    <source>
        <dbReference type="EMBL" id="RDE09732.1"/>
    </source>
</evidence>
<gene>
    <name evidence="3" type="ORF">DVH29_04115</name>
</gene>
<feature type="domain" description="Transcription elongation factor GreA/GreB C-terminal" evidence="2">
    <location>
        <begin position="54"/>
        <end position="127"/>
    </location>
</feature>